<dbReference type="PATRIC" id="fig|1126833.4.peg.4153"/>
<dbReference type="Pfam" id="PF01841">
    <property type="entry name" value="Transglut_core"/>
    <property type="match status" value="1"/>
</dbReference>
<dbReference type="Gene3D" id="3.10.620.30">
    <property type="match status" value="1"/>
</dbReference>
<dbReference type="STRING" id="1126833.VN24_18880"/>
<feature type="transmembrane region" description="Helical" evidence="2">
    <location>
        <begin position="167"/>
        <end position="186"/>
    </location>
</feature>
<protein>
    <recommendedName>
        <fullName evidence="3">Transglutaminase-like domain-containing protein</fullName>
    </recommendedName>
</protein>
<dbReference type="SMART" id="SM00460">
    <property type="entry name" value="TGc"/>
    <property type="match status" value="1"/>
</dbReference>
<feature type="transmembrane region" description="Helical" evidence="2">
    <location>
        <begin position="145"/>
        <end position="161"/>
    </location>
</feature>
<reference evidence="5" key="2">
    <citation type="submission" date="2015-03" db="EMBL/GenBank/DDBJ databases">
        <title>Genome sequence of Paenibacillus beijingensis strain DSM 24997T.</title>
        <authorList>
            <person name="Kwak Y."/>
            <person name="Shin J.-H."/>
        </authorList>
    </citation>
    <scope>NUCLEOTIDE SEQUENCE [LARGE SCALE GENOMIC DNA]</scope>
    <source>
        <strain evidence="5">DSM 24997</strain>
    </source>
</reference>
<dbReference type="PANTHER" id="PTHR42736">
    <property type="entry name" value="PROTEIN-GLUTAMINE GAMMA-GLUTAMYLTRANSFERASE"/>
    <property type="match status" value="1"/>
</dbReference>
<keyword evidence="5" id="KW-1185">Reference proteome</keyword>
<evidence type="ECO:0000313" key="4">
    <source>
        <dbReference type="EMBL" id="AJY76247.1"/>
    </source>
</evidence>
<name>A0A0D5NMN6_9BACL</name>
<organism evidence="4 5">
    <name type="scientific">Paenibacillus beijingensis</name>
    <dbReference type="NCBI Taxonomy" id="1126833"/>
    <lineage>
        <taxon>Bacteria</taxon>
        <taxon>Bacillati</taxon>
        <taxon>Bacillota</taxon>
        <taxon>Bacilli</taxon>
        <taxon>Bacillales</taxon>
        <taxon>Paenibacillaceae</taxon>
        <taxon>Paenibacillus</taxon>
    </lineage>
</organism>
<dbReference type="Pfam" id="PF13559">
    <property type="entry name" value="DUF4129"/>
    <property type="match status" value="1"/>
</dbReference>
<dbReference type="OrthoDB" id="9804872at2"/>
<evidence type="ECO:0000259" key="3">
    <source>
        <dbReference type="SMART" id="SM00460"/>
    </source>
</evidence>
<accession>A0A0D5NMN6</accession>
<sequence length="754" mass="84214">MLAAKAVAKPIDQPAQRPAAKPQSWFRRLGCLFIAILFWNDIQVMQGFWWTETYQIVYGTLIVTALVEIALPGKRTYRILLEAAAVLALNIVISPFQWNWAENGTLRERISGFWHDLTALHPFIEISAGIWLLFLLFAGWASTRLRIIGVTAVCLMTLAVTDSFTPIYLWDNVAWSVFAGLAWLVAEHYSRFQREHPRSWRELFRYPAQFILPIVLVLSLVMSSGLFVPEIGPVFRDPYTIWKESRGETVRSFVGDKGVGAAAESAFSAQSGYSRDDTELGGGFQFDYSPVMTVESSARSYWRGETKAEYTGSGWEDNDAERSESKIVGPSTSSRLPLSENRSKAKTAIVQQTITMKGDDRYPVLFGAGPITSILAMTSGNSERSVLDALAWGPESGELRMPAGRAMNYPETYTIVSEVTELDEGGLRSTHTGGVSAAYLQLPATVPQRVKDLADQITQDMSNDYDKAKAIEAYLRTNYSYTNTPDLKRKNSSDFVDSFLFEIKEGYCDYFSSAMAVLARAEGIPARWVKGYAPGVSGLNPSDLSDTAPLRNEAAVSTLYSVRNADAHSWVEIYFDGYGWIPFEATAGFSFPYTIAADETGAATPQNEQEPEQNQENEKASAPQENAAFTIPSYVPVLALSLLAVTVLTLAILRRKAIADAWTRYRVRTFTADERIVWETEKLVRKARRRGLSKAEHETLREAMVRWSGQRDSLQSDLSRLLTVFEKAKYSGVQTTPEEAQRYSEQVKTVIEKL</sequence>
<dbReference type="AlphaFoldDB" id="A0A0D5NMN6"/>
<feature type="transmembrane region" description="Helical" evidence="2">
    <location>
        <begin position="634"/>
        <end position="653"/>
    </location>
</feature>
<evidence type="ECO:0000256" key="1">
    <source>
        <dbReference type="SAM" id="MobiDB-lite"/>
    </source>
</evidence>
<dbReference type="PANTHER" id="PTHR42736:SF1">
    <property type="entry name" value="PROTEIN-GLUTAMINE GAMMA-GLUTAMYLTRANSFERASE"/>
    <property type="match status" value="1"/>
</dbReference>
<feature type="transmembrane region" description="Helical" evidence="2">
    <location>
        <begin position="25"/>
        <end position="42"/>
    </location>
</feature>
<feature type="transmembrane region" description="Helical" evidence="2">
    <location>
        <begin position="206"/>
        <end position="228"/>
    </location>
</feature>
<dbReference type="InterPro" id="IPR052901">
    <property type="entry name" value="Bact_TGase-like"/>
</dbReference>
<feature type="region of interest" description="Disordered" evidence="1">
    <location>
        <begin position="310"/>
        <end position="344"/>
    </location>
</feature>
<feature type="domain" description="Transglutaminase-like" evidence="3">
    <location>
        <begin position="500"/>
        <end position="587"/>
    </location>
</feature>
<evidence type="ECO:0000313" key="5">
    <source>
        <dbReference type="Proteomes" id="UP000032633"/>
    </source>
</evidence>
<dbReference type="HOGENOM" id="CLU_021791_1_0_9"/>
<keyword evidence="2" id="KW-1133">Transmembrane helix</keyword>
<evidence type="ECO:0000256" key="2">
    <source>
        <dbReference type="SAM" id="Phobius"/>
    </source>
</evidence>
<keyword evidence="2" id="KW-0812">Transmembrane</keyword>
<dbReference type="InterPro" id="IPR038765">
    <property type="entry name" value="Papain-like_cys_pep_sf"/>
</dbReference>
<dbReference type="InterPro" id="IPR025403">
    <property type="entry name" value="TgpA-like_C"/>
</dbReference>
<dbReference type="InterPro" id="IPR002931">
    <property type="entry name" value="Transglutaminase-like"/>
</dbReference>
<gene>
    <name evidence="4" type="ORF">VN24_18880</name>
</gene>
<keyword evidence="2" id="KW-0472">Membrane</keyword>
<proteinExistence type="predicted"/>
<feature type="region of interest" description="Disordered" evidence="1">
    <location>
        <begin position="602"/>
        <end position="623"/>
    </location>
</feature>
<dbReference type="RefSeq" id="WP_045671675.1">
    <property type="nucleotide sequence ID" value="NZ_CP011058.1"/>
</dbReference>
<reference evidence="4 5" key="1">
    <citation type="journal article" date="2015" name="J. Biotechnol.">
        <title>Complete genome sequence of Paenibacillus beijingensis 7188(T) (=DSM 24997(T)), a novel rhizobacterium from jujube garden soil.</title>
        <authorList>
            <person name="Kwak Y."/>
            <person name="Shin J.H."/>
        </authorList>
    </citation>
    <scope>NUCLEOTIDE SEQUENCE [LARGE SCALE GENOMIC DNA]</scope>
    <source>
        <strain evidence="4 5">DSM 24997</strain>
    </source>
</reference>
<dbReference type="EMBL" id="CP011058">
    <property type="protein sequence ID" value="AJY76247.1"/>
    <property type="molecule type" value="Genomic_DNA"/>
</dbReference>
<dbReference type="SUPFAM" id="SSF54001">
    <property type="entry name" value="Cysteine proteinases"/>
    <property type="match status" value="1"/>
</dbReference>
<feature type="transmembrane region" description="Helical" evidence="2">
    <location>
        <begin position="54"/>
        <end position="72"/>
    </location>
</feature>
<dbReference type="KEGG" id="pbj:VN24_18880"/>
<feature type="transmembrane region" description="Helical" evidence="2">
    <location>
        <begin position="118"/>
        <end position="138"/>
    </location>
</feature>
<feature type="transmembrane region" description="Helical" evidence="2">
    <location>
        <begin position="79"/>
        <end position="98"/>
    </location>
</feature>
<dbReference type="Proteomes" id="UP000032633">
    <property type="component" value="Chromosome"/>
</dbReference>